<name>A0A2Z2MA79_THEPR</name>
<reference evidence="7 8" key="1">
    <citation type="submission" date="2016-03" db="EMBL/GenBank/DDBJ databases">
        <title>Complete genome sequence of Thermococcus profundus strain DT5432.</title>
        <authorList>
            <person name="Oger P.M."/>
        </authorList>
    </citation>
    <scope>NUCLEOTIDE SEQUENCE [LARGE SCALE GENOMIC DNA]</scope>
    <source>
        <strain evidence="7 8">DT 5432</strain>
    </source>
</reference>
<comment type="similarity">
    <text evidence="2">Belongs to the GDT1 family.</text>
</comment>
<organism evidence="7 8">
    <name type="scientific">Thermococcus profundus</name>
    <dbReference type="NCBI Taxonomy" id="49899"/>
    <lineage>
        <taxon>Archaea</taxon>
        <taxon>Methanobacteriati</taxon>
        <taxon>Methanobacteriota</taxon>
        <taxon>Thermococci</taxon>
        <taxon>Thermococcales</taxon>
        <taxon>Thermococcaceae</taxon>
        <taxon>Thermococcus</taxon>
    </lineage>
</organism>
<accession>A0A2Z2MA79</accession>
<dbReference type="AlphaFoldDB" id="A0A2Z2MA79"/>
<dbReference type="GeneID" id="33319382"/>
<dbReference type="PANTHER" id="PTHR12608">
    <property type="entry name" value="TRANSMEMBRANE PROTEIN HTP-1 RELATED"/>
    <property type="match status" value="1"/>
</dbReference>
<dbReference type="OrthoDB" id="85362at2157"/>
<dbReference type="InterPro" id="IPR001727">
    <property type="entry name" value="GDT1-like"/>
</dbReference>
<sequence length="87" mass="9368">MNSLLYIFVAVFLAELGDKTQLATMAFATKYGWKTAFIGAILGLALVNFIGAYIGERLGDFIPVDLLHKGAGILFVAFGLLMLLGKL</sequence>
<keyword evidence="4 6" id="KW-1133">Transmembrane helix</keyword>
<evidence type="ECO:0000256" key="4">
    <source>
        <dbReference type="ARBA" id="ARBA00022989"/>
    </source>
</evidence>
<evidence type="ECO:0000256" key="3">
    <source>
        <dbReference type="ARBA" id="ARBA00022692"/>
    </source>
</evidence>
<protein>
    <submittedName>
        <fullName evidence="7">Uncharacterized protein</fullName>
    </submittedName>
</protein>
<dbReference type="Pfam" id="PF01169">
    <property type="entry name" value="GDT1"/>
    <property type="match status" value="1"/>
</dbReference>
<evidence type="ECO:0000256" key="1">
    <source>
        <dbReference type="ARBA" id="ARBA00004141"/>
    </source>
</evidence>
<dbReference type="RefSeq" id="WP_088857586.1">
    <property type="nucleotide sequence ID" value="NZ_CP014862.1"/>
</dbReference>
<keyword evidence="8" id="KW-1185">Reference proteome</keyword>
<keyword evidence="5 6" id="KW-0472">Membrane</keyword>
<gene>
    <name evidence="7" type="ORF">A3L09_03185</name>
</gene>
<dbReference type="GO" id="GO:0016020">
    <property type="term" value="C:membrane"/>
    <property type="evidence" value="ECO:0007669"/>
    <property type="project" value="UniProtKB-SubCell"/>
</dbReference>
<dbReference type="KEGG" id="tprf:A3L09_03185"/>
<dbReference type="PANTHER" id="PTHR12608:SF1">
    <property type="entry name" value="TRANSMEMBRANE PROTEIN 165"/>
    <property type="match status" value="1"/>
</dbReference>
<dbReference type="Proteomes" id="UP000250179">
    <property type="component" value="Chromosome"/>
</dbReference>
<feature type="transmembrane region" description="Helical" evidence="6">
    <location>
        <begin position="33"/>
        <end position="54"/>
    </location>
</feature>
<dbReference type="GO" id="GO:0046873">
    <property type="term" value="F:metal ion transmembrane transporter activity"/>
    <property type="evidence" value="ECO:0007669"/>
    <property type="project" value="InterPro"/>
</dbReference>
<proteinExistence type="inferred from homology"/>
<comment type="subcellular location">
    <subcellularLocation>
        <location evidence="1">Membrane</location>
        <topology evidence="1">Multi-pass membrane protein</topology>
    </subcellularLocation>
</comment>
<evidence type="ECO:0000256" key="5">
    <source>
        <dbReference type="ARBA" id="ARBA00023136"/>
    </source>
</evidence>
<evidence type="ECO:0000256" key="6">
    <source>
        <dbReference type="SAM" id="Phobius"/>
    </source>
</evidence>
<dbReference type="EMBL" id="CP014862">
    <property type="protein sequence ID" value="ASJ02323.1"/>
    <property type="molecule type" value="Genomic_DNA"/>
</dbReference>
<evidence type="ECO:0000313" key="7">
    <source>
        <dbReference type="EMBL" id="ASJ02323.1"/>
    </source>
</evidence>
<feature type="transmembrane region" description="Helical" evidence="6">
    <location>
        <begin position="66"/>
        <end position="85"/>
    </location>
</feature>
<keyword evidence="3 6" id="KW-0812">Transmembrane</keyword>
<evidence type="ECO:0000313" key="8">
    <source>
        <dbReference type="Proteomes" id="UP000250179"/>
    </source>
</evidence>
<evidence type="ECO:0000256" key="2">
    <source>
        <dbReference type="ARBA" id="ARBA00009190"/>
    </source>
</evidence>